<gene>
    <name evidence="17" type="ORF">BSL78_10338</name>
</gene>
<evidence type="ECO:0000313" key="18">
    <source>
        <dbReference type="Proteomes" id="UP000230750"/>
    </source>
</evidence>
<feature type="transmembrane region" description="Helical" evidence="16">
    <location>
        <begin position="104"/>
        <end position="123"/>
    </location>
</feature>
<dbReference type="PANTHER" id="PTHR15168">
    <property type="entry name" value="CYTOCHROME B-245 LIGHT CHAIN"/>
    <property type="match status" value="1"/>
</dbReference>
<evidence type="ECO:0000256" key="6">
    <source>
        <dbReference type="ARBA" id="ARBA00022989"/>
    </source>
</evidence>
<feature type="region of interest" description="Disordered" evidence="15">
    <location>
        <begin position="135"/>
        <end position="176"/>
    </location>
</feature>
<protein>
    <recommendedName>
        <fullName evidence="3">Cytochrome b-245 light chain</fullName>
    </recommendedName>
    <alternativeName>
        <fullName evidence="11">Cytochrome b(558) alpha chain</fullName>
    </alternativeName>
    <alternativeName>
        <fullName evidence="10">Cytochrome b558 subunit alpha</fullName>
    </alternativeName>
    <alternativeName>
        <fullName evidence="13">Neutrophil cytochrome b 22 kDa polypeptide</fullName>
    </alternativeName>
    <alternativeName>
        <fullName evidence="12">Superoxide-generating NADPH oxidase light chain subunit</fullName>
    </alternativeName>
    <alternativeName>
        <fullName evidence="8">p22 phagocyte B-cytochrome</fullName>
    </alternativeName>
    <alternativeName>
        <fullName evidence="9">p22-phox</fullName>
    </alternativeName>
</protein>
<sequence length="176" mass="19327">MPEGNQEWAMWANEHAFISGVVMIMGGITGTIGFDGYQFAIYSIVAGLIVCLLEYARSCRRKGSTVERRFQSFLQPVMMLGSPITTNYYVRFVLYLVLCIPCAFQLPTVIGGISLLIAALIYFKAALGGESWTTAKAPKRQKTLTDRPPVNPPPRPPPEAVAHKNGADNNGYDPNN</sequence>
<keyword evidence="18" id="KW-1185">Reference proteome</keyword>
<evidence type="ECO:0000256" key="7">
    <source>
        <dbReference type="ARBA" id="ARBA00023136"/>
    </source>
</evidence>
<dbReference type="Proteomes" id="UP000230750">
    <property type="component" value="Unassembled WGS sequence"/>
</dbReference>
<evidence type="ECO:0000256" key="11">
    <source>
        <dbReference type="ARBA" id="ARBA00031995"/>
    </source>
</evidence>
<dbReference type="EMBL" id="MRZV01000314">
    <property type="protein sequence ID" value="PIK52764.1"/>
    <property type="molecule type" value="Genomic_DNA"/>
</dbReference>
<evidence type="ECO:0000256" key="13">
    <source>
        <dbReference type="ARBA" id="ARBA00033347"/>
    </source>
</evidence>
<keyword evidence="5 16" id="KW-0812">Transmembrane</keyword>
<evidence type="ECO:0000256" key="9">
    <source>
        <dbReference type="ARBA" id="ARBA00030298"/>
    </source>
</evidence>
<evidence type="ECO:0000256" key="1">
    <source>
        <dbReference type="ARBA" id="ARBA00004236"/>
    </source>
</evidence>
<comment type="similarity">
    <text evidence="2">Belongs to the p22phox family.</text>
</comment>
<dbReference type="AlphaFoldDB" id="A0A2G8KXM3"/>
<accession>A0A2G8KXM3</accession>
<evidence type="ECO:0000256" key="8">
    <source>
        <dbReference type="ARBA" id="ARBA00030106"/>
    </source>
</evidence>
<dbReference type="GO" id="GO:0020037">
    <property type="term" value="F:heme binding"/>
    <property type="evidence" value="ECO:0007669"/>
    <property type="project" value="InterPro"/>
</dbReference>
<keyword evidence="6 16" id="KW-1133">Transmembrane helix</keyword>
<evidence type="ECO:0000313" key="17">
    <source>
        <dbReference type="EMBL" id="PIK52764.1"/>
    </source>
</evidence>
<dbReference type="PANTHER" id="PTHR15168:SF0">
    <property type="entry name" value="CYTOCHROME B-245 LIGHT CHAIN"/>
    <property type="match status" value="1"/>
</dbReference>
<feature type="transmembrane region" description="Helical" evidence="16">
    <location>
        <begin position="12"/>
        <end position="33"/>
    </location>
</feature>
<dbReference type="STRING" id="307972.A0A2G8KXM3"/>
<organism evidence="17 18">
    <name type="scientific">Stichopus japonicus</name>
    <name type="common">Sea cucumber</name>
    <dbReference type="NCBI Taxonomy" id="307972"/>
    <lineage>
        <taxon>Eukaryota</taxon>
        <taxon>Metazoa</taxon>
        <taxon>Echinodermata</taxon>
        <taxon>Eleutherozoa</taxon>
        <taxon>Echinozoa</taxon>
        <taxon>Holothuroidea</taxon>
        <taxon>Aspidochirotacea</taxon>
        <taxon>Aspidochirotida</taxon>
        <taxon>Stichopodidae</taxon>
        <taxon>Apostichopus</taxon>
    </lineage>
</organism>
<evidence type="ECO:0000256" key="5">
    <source>
        <dbReference type="ARBA" id="ARBA00022692"/>
    </source>
</evidence>
<evidence type="ECO:0000256" key="3">
    <source>
        <dbReference type="ARBA" id="ARBA00017733"/>
    </source>
</evidence>
<evidence type="ECO:0000256" key="14">
    <source>
        <dbReference type="ARBA" id="ARBA00050017"/>
    </source>
</evidence>
<keyword evidence="7 16" id="KW-0472">Membrane</keyword>
<name>A0A2G8KXM3_STIJA</name>
<keyword evidence="4" id="KW-1003">Cell membrane</keyword>
<evidence type="ECO:0000256" key="10">
    <source>
        <dbReference type="ARBA" id="ARBA00031067"/>
    </source>
</evidence>
<evidence type="ECO:0000256" key="16">
    <source>
        <dbReference type="SAM" id="Phobius"/>
    </source>
</evidence>
<dbReference type="GO" id="GO:0005886">
    <property type="term" value="C:plasma membrane"/>
    <property type="evidence" value="ECO:0007669"/>
    <property type="project" value="UniProtKB-SubCell"/>
</dbReference>
<feature type="transmembrane region" description="Helical" evidence="16">
    <location>
        <begin position="39"/>
        <end position="56"/>
    </location>
</feature>
<dbReference type="InterPro" id="IPR007732">
    <property type="entry name" value="Cyt_b558_asu"/>
</dbReference>
<reference evidence="17 18" key="1">
    <citation type="journal article" date="2017" name="PLoS Biol.">
        <title>The sea cucumber genome provides insights into morphological evolution and visceral regeneration.</title>
        <authorList>
            <person name="Zhang X."/>
            <person name="Sun L."/>
            <person name="Yuan J."/>
            <person name="Sun Y."/>
            <person name="Gao Y."/>
            <person name="Zhang L."/>
            <person name="Li S."/>
            <person name="Dai H."/>
            <person name="Hamel J.F."/>
            <person name="Liu C."/>
            <person name="Yu Y."/>
            <person name="Liu S."/>
            <person name="Lin W."/>
            <person name="Guo K."/>
            <person name="Jin S."/>
            <person name="Xu P."/>
            <person name="Storey K.B."/>
            <person name="Huan P."/>
            <person name="Zhang T."/>
            <person name="Zhou Y."/>
            <person name="Zhang J."/>
            <person name="Lin C."/>
            <person name="Li X."/>
            <person name="Xing L."/>
            <person name="Huo D."/>
            <person name="Sun M."/>
            <person name="Wang L."/>
            <person name="Mercier A."/>
            <person name="Li F."/>
            <person name="Yang H."/>
            <person name="Xiang J."/>
        </authorList>
    </citation>
    <scope>NUCLEOTIDE SEQUENCE [LARGE SCALE GENOMIC DNA]</scope>
    <source>
        <strain evidence="17">Shaxun</strain>
        <tissue evidence="17">Muscle</tissue>
    </source>
</reference>
<comment type="subcellular location">
    <subcellularLocation>
        <location evidence="1">Cell membrane</location>
    </subcellularLocation>
</comment>
<evidence type="ECO:0000256" key="4">
    <source>
        <dbReference type="ARBA" id="ARBA00022475"/>
    </source>
</evidence>
<dbReference type="OrthoDB" id="2445232at2759"/>
<evidence type="ECO:0000256" key="12">
    <source>
        <dbReference type="ARBA" id="ARBA00032067"/>
    </source>
</evidence>
<feature type="compositionally biased region" description="Pro residues" evidence="15">
    <location>
        <begin position="149"/>
        <end position="159"/>
    </location>
</feature>
<evidence type="ECO:0000256" key="15">
    <source>
        <dbReference type="SAM" id="MobiDB-lite"/>
    </source>
</evidence>
<comment type="subunit">
    <text evidence="14">Component of the phagocyte NADPH oxidase core complex/cytochrome b558 complex, composed of CYBB (heavy chain (beta)) and CYBA (light chain (alpha)). Component of the phagocyte NADPH oxidase complex composed of an obligatory core heterodimer formed by the membrane proteins CYBA and CYBB and the cytosolic regulatory subunits NCF1/p47-phox, NCF2/p67-phox, NCF4/p40-phox and the small GTPase RAC1 or RAC2. Interacts with NCF1 (via SH3 domain). Interacts with SH3PXD2A. Interacts with DUOX1, DUOX2 and TPO. Interacts with NOX4; this interaction mediates superoxide generation. Interacts with calprotectin (S100A8/9). Interacts with GBP7. Interacts with NOXO1. Forms a heterodimer with NOX3 and is essential for activity and cell membrane localization of NOX3. Interacts with NOX1.</text>
</comment>
<proteinExistence type="inferred from homology"/>
<evidence type="ECO:0000256" key="2">
    <source>
        <dbReference type="ARBA" id="ARBA00010590"/>
    </source>
</evidence>
<comment type="caution">
    <text evidence="17">The sequence shown here is derived from an EMBL/GenBank/DDBJ whole genome shotgun (WGS) entry which is preliminary data.</text>
</comment>
<dbReference type="Pfam" id="PF05038">
    <property type="entry name" value="Cytochrom_B558a"/>
    <property type="match status" value="1"/>
</dbReference>